<comment type="caution">
    <text evidence="1">The sequence shown here is derived from an EMBL/GenBank/DDBJ whole genome shotgun (WGS) entry which is preliminary data.</text>
</comment>
<reference evidence="1" key="1">
    <citation type="submission" date="2020-11" db="EMBL/GenBank/DDBJ databases">
        <authorList>
            <consortium name="DOE Joint Genome Institute"/>
            <person name="Ahrendt S."/>
            <person name="Riley R."/>
            <person name="Andreopoulos W."/>
            <person name="Labutti K."/>
            <person name="Pangilinan J."/>
            <person name="Ruiz-Duenas F.J."/>
            <person name="Barrasa J.M."/>
            <person name="Sanchez-Garcia M."/>
            <person name="Camarero S."/>
            <person name="Miyauchi S."/>
            <person name="Serrano A."/>
            <person name="Linde D."/>
            <person name="Babiker R."/>
            <person name="Drula E."/>
            <person name="Ayuso-Fernandez I."/>
            <person name="Pacheco R."/>
            <person name="Padilla G."/>
            <person name="Ferreira P."/>
            <person name="Barriuso J."/>
            <person name="Kellner H."/>
            <person name="Castanera R."/>
            <person name="Alfaro M."/>
            <person name="Ramirez L."/>
            <person name="Pisabarro A.G."/>
            <person name="Kuo A."/>
            <person name="Tritt A."/>
            <person name="Lipzen A."/>
            <person name="He G."/>
            <person name="Yan M."/>
            <person name="Ng V."/>
            <person name="Cullen D."/>
            <person name="Martin F."/>
            <person name="Rosso M.-N."/>
            <person name="Henrissat B."/>
            <person name="Hibbett D."/>
            <person name="Martinez A.T."/>
            <person name="Grigoriev I.V."/>
        </authorList>
    </citation>
    <scope>NUCLEOTIDE SEQUENCE</scope>
    <source>
        <strain evidence="1">CBS 506.95</strain>
    </source>
</reference>
<dbReference type="AlphaFoldDB" id="A0A9P6JI12"/>
<evidence type="ECO:0000313" key="1">
    <source>
        <dbReference type="EMBL" id="KAF9521763.1"/>
    </source>
</evidence>
<protein>
    <submittedName>
        <fullName evidence="1">Uncharacterized protein</fullName>
    </submittedName>
</protein>
<accession>A0A9P6JI12</accession>
<keyword evidence="2" id="KW-1185">Reference proteome</keyword>
<organism evidence="1 2">
    <name type="scientific">Crepidotus variabilis</name>
    <dbReference type="NCBI Taxonomy" id="179855"/>
    <lineage>
        <taxon>Eukaryota</taxon>
        <taxon>Fungi</taxon>
        <taxon>Dikarya</taxon>
        <taxon>Basidiomycota</taxon>
        <taxon>Agaricomycotina</taxon>
        <taxon>Agaricomycetes</taxon>
        <taxon>Agaricomycetidae</taxon>
        <taxon>Agaricales</taxon>
        <taxon>Agaricineae</taxon>
        <taxon>Crepidotaceae</taxon>
        <taxon>Crepidotus</taxon>
    </lineage>
</organism>
<proteinExistence type="predicted"/>
<sequence length="246" mass="27217">MSSSGSVSTDTIPLFRQAFAATDPVSSLLHLLNDASNERSICDLLFAYTDEIDENPYQAQALTSILLKLRHQPTPEIPRFSQGLRNLIYEELGDRLFKREPDVMVYGPKNEHLLDALIVGLSYQHDLAAGGDELAVLQEGLNAIRDGSEKSQVLVVGACIQLLMGGHVILTEDVGTYRMTAEEITMKLKSRKRCVTDPQAIEVVDLAISHAESGLKQENNLEDVWSILFPRVDLNPLANDNKNKTS</sequence>
<dbReference type="Proteomes" id="UP000807306">
    <property type="component" value="Unassembled WGS sequence"/>
</dbReference>
<gene>
    <name evidence="1" type="ORF">CPB83DRAFT_900311</name>
</gene>
<name>A0A9P6JI12_9AGAR</name>
<evidence type="ECO:0000313" key="2">
    <source>
        <dbReference type="Proteomes" id="UP000807306"/>
    </source>
</evidence>
<dbReference type="EMBL" id="MU157991">
    <property type="protein sequence ID" value="KAF9521763.1"/>
    <property type="molecule type" value="Genomic_DNA"/>
</dbReference>